<reference evidence="2 3" key="1">
    <citation type="submission" date="2017-07" db="EMBL/GenBank/DDBJ databases">
        <title>Mechanisms for carbon and nitrogen cycling indicate functional differentiation within the Candidate Phyla Radiation.</title>
        <authorList>
            <person name="Danczak R.E."/>
            <person name="Johnston M.D."/>
            <person name="Kenah C."/>
            <person name="Slattery M."/>
            <person name="Wrighton K.C."/>
            <person name="Wilkins M.J."/>
        </authorList>
    </citation>
    <scope>NUCLEOTIDE SEQUENCE [LARGE SCALE GENOMIC DNA]</scope>
    <source>
        <strain evidence="2">Licking1014_85</strain>
    </source>
</reference>
<name>A0A554LIQ0_9BACT</name>
<sequence>MQKSKVQFNLPAKWQAGSQNYSKIFLIFNLYFCSLLFALLFNNIVFAKGESISLTPLIKEITANPGETISGTVDVTNNSSDKIIQTFYPLARDFTSNDDPNDSAPKFFESTPDDYNFALAKWITFDEESYKVGPKDTVNIKYTISIPLNAEAGGHYAAVFASTAPLDVAGQNAVAISARIGSLILATVSGDIISKGKLTEFKTSRKIYQKPPIEFSTTIENTGNIHLKPSGTIAINNWKNAEISDVAFNDKTGSVLPKSKRVFSDKLDSIGYGKFTAVATLTALSGNGEKIPLTAQTIFWVLPITAIIITLIVIILLILFFRLWLKRHDRAVKKK</sequence>
<protein>
    <recommendedName>
        <fullName evidence="4">DUF916 domain-containing protein</fullName>
    </recommendedName>
</protein>
<dbReference type="AlphaFoldDB" id="A0A554LIQ0"/>
<feature type="transmembrane region" description="Helical" evidence="1">
    <location>
        <begin position="21"/>
        <end position="41"/>
    </location>
</feature>
<gene>
    <name evidence="2" type="ORF">CEN91_370</name>
</gene>
<dbReference type="Proteomes" id="UP000315589">
    <property type="component" value="Unassembled WGS sequence"/>
</dbReference>
<proteinExistence type="predicted"/>
<evidence type="ECO:0000256" key="1">
    <source>
        <dbReference type="SAM" id="Phobius"/>
    </source>
</evidence>
<keyword evidence="1" id="KW-0812">Transmembrane</keyword>
<evidence type="ECO:0000313" key="3">
    <source>
        <dbReference type="Proteomes" id="UP000315589"/>
    </source>
</evidence>
<accession>A0A554LIQ0</accession>
<feature type="transmembrane region" description="Helical" evidence="1">
    <location>
        <begin position="298"/>
        <end position="325"/>
    </location>
</feature>
<evidence type="ECO:0000313" key="2">
    <source>
        <dbReference type="EMBL" id="TSC92741.1"/>
    </source>
</evidence>
<keyword evidence="1" id="KW-0472">Membrane</keyword>
<comment type="caution">
    <text evidence="2">The sequence shown here is derived from an EMBL/GenBank/DDBJ whole genome shotgun (WGS) entry which is preliminary data.</text>
</comment>
<organism evidence="2 3">
    <name type="scientific">Candidatus Berkelbacteria bacterium Licking1014_85</name>
    <dbReference type="NCBI Taxonomy" id="2017148"/>
    <lineage>
        <taxon>Bacteria</taxon>
        <taxon>Candidatus Berkelbacteria</taxon>
    </lineage>
</organism>
<evidence type="ECO:0008006" key="4">
    <source>
        <dbReference type="Google" id="ProtNLM"/>
    </source>
</evidence>
<dbReference type="EMBL" id="VMGI01000046">
    <property type="protein sequence ID" value="TSC92741.1"/>
    <property type="molecule type" value="Genomic_DNA"/>
</dbReference>
<keyword evidence="1" id="KW-1133">Transmembrane helix</keyword>